<dbReference type="PANTHER" id="PTHR21523">
    <property type="match status" value="1"/>
</dbReference>
<dbReference type="EMBL" id="JAHQIW010005761">
    <property type="protein sequence ID" value="KAJ1367065.1"/>
    <property type="molecule type" value="Genomic_DNA"/>
</dbReference>
<feature type="transmembrane region" description="Helical" evidence="1">
    <location>
        <begin position="192"/>
        <end position="212"/>
    </location>
</feature>
<gene>
    <name evidence="2" type="ORF">KIN20_027909</name>
</gene>
<keyword evidence="1" id="KW-0812">Transmembrane</keyword>
<feature type="transmembrane region" description="Helical" evidence="1">
    <location>
        <begin position="219"/>
        <end position="240"/>
    </location>
</feature>
<sequence>MVNDSCSPRVGAIMPDKNDVRGSLSPSILSFYKDDSEEQLLDSLGMTEKDRDAVLGTVMEIAGARQVIDDAVKILSNADLFGMRGELKEVTEKMMKTFTKMEQTFTFKQKADMKRRGYTFLEKHQLRTLHNQKELAIHRKEWGFNISEYGNQSHSEREEALWLRIGEIAANGTKSRTKRQITLLSVLKPTVLAPYMFSPIFGVTILGPVVLSPSLFSPLLLNPAVLSPYVVSPAVGMPFILSPYLLSPYVLSPLVMAPFILTPYVLSPNVINPYVLSPLVLSPYVLCPDLLSPMVLGGPVLSPGVLSPSVFSKSFLMVSVLSPTVLS</sequence>
<keyword evidence="1" id="KW-1133">Transmembrane helix</keyword>
<keyword evidence="3" id="KW-1185">Reference proteome</keyword>
<proteinExistence type="predicted"/>
<protein>
    <submittedName>
        <fullName evidence="2">Uncharacterized protein</fullName>
    </submittedName>
</protein>
<keyword evidence="1" id="KW-0472">Membrane</keyword>
<comment type="caution">
    <text evidence="2">The sequence shown here is derived from an EMBL/GenBank/DDBJ whole genome shotgun (WGS) entry which is preliminary data.</text>
</comment>
<organism evidence="2 3">
    <name type="scientific">Parelaphostrongylus tenuis</name>
    <name type="common">Meningeal worm</name>
    <dbReference type="NCBI Taxonomy" id="148309"/>
    <lineage>
        <taxon>Eukaryota</taxon>
        <taxon>Metazoa</taxon>
        <taxon>Ecdysozoa</taxon>
        <taxon>Nematoda</taxon>
        <taxon>Chromadorea</taxon>
        <taxon>Rhabditida</taxon>
        <taxon>Rhabditina</taxon>
        <taxon>Rhabditomorpha</taxon>
        <taxon>Strongyloidea</taxon>
        <taxon>Metastrongylidae</taxon>
        <taxon>Parelaphostrongylus</taxon>
    </lineage>
</organism>
<evidence type="ECO:0000313" key="3">
    <source>
        <dbReference type="Proteomes" id="UP001196413"/>
    </source>
</evidence>
<dbReference type="Proteomes" id="UP001196413">
    <property type="component" value="Unassembled WGS sequence"/>
</dbReference>
<name>A0AAD5QZZ6_PARTN</name>
<dbReference type="InterPro" id="IPR006954">
    <property type="entry name" value="Mlt-10-like"/>
</dbReference>
<dbReference type="PANTHER" id="PTHR21523:SF44">
    <property type="entry name" value="MLT-TEN (MLT-10) RELATED"/>
    <property type="match status" value="1"/>
</dbReference>
<evidence type="ECO:0000256" key="1">
    <source>
        <dbReference type="SAM" id="Phobius"/>
    </source>
</evidence>
<reference evidence="2" key="1">
    <citation type="submission" date="2021-06" db="EMBL/GenBank/DDBJ databases">
        <title>Parelaphostrongylus tenuis whole genome reference sequence.</title>
        <authorList>
            <person name="Garwood T.J."/>
            <person name="Larsen P.A."/>
            <person name="Fountain-Jones N.M."/>
            <person name="Garbe J.R."/>
            <person name="Macchietto M.G."/>
            <person name="Kania S.A."/>
            <person name="Gerhold R.W."/>
            <person name="Richards J.E."/>
            <person name="Wolf T.M."/>
        </authorList>
    </citation>
    <scope>NUCLEOTIDE SEQUENCE</scope>
    <source>
        <strain evidence="2">MNPRO001-30</strain>
        <tissue evidence="2">Meninges</tissue>
    </source>
</reference>
<dbReference type="Pfam" id="PF04870">
    <property type="entry name" value="Moulting_cycle"/>
    <property type="match status" value="1"/>
</dbReference>
<feature type="transmembrane region" description="Helical" evidence="1">
    <location>
        <begin position="246"/>
        <end position="266"/>
    </location>
</feature>
<accession>A0AAD5QZZ6</accession>
<evidence type="ECO:0000313" key="2">
    <source>
        <dbReference type="EMBL" id="KAJ1367065.1"/>
    </source>
</evidence>
<dbReference type="AlphaFoldDB" id="A0AAD5QZZ6"/>